<sequence>MDKLRRVRSFVSKINLFDDEKDMSLIDQLLATRIFLFLLTITLTIIILFATFTLQTNSITIRSPSQSDFEKLNENYPSTLSCSCSQTWIRYDRFLSFNPQYHPICTSQFINQSFISSISNINISNYYEYDYRIIASSQFQILATLCHTSQQMISDSLNELFSQYLTTSEVISNEIFNAQLDYLVEQLKSQSINNQKHTSDFLQLSISQNVIYSALQTNYAVVFRGVKLGFYLVTEVYYFQNNACMCIRNPNCNEQAIIYWLKSIEAVYDSAGTLIFTTYSGSKLLTIPGIRVGCLPYDTLLQSTLECFYNKSCIEQIQKYIPAFSLVSPLSSSHFSPNTIVNDLRSELFIESWNEMRNFTAYFHVCAPQSCTYSYDRRFNFLHVMVTLIGIFGGLKMILYFSVPFIVKVIRQIEKKKCFSKQSDPIETEPHSQQNLRDRLVHLISQIKMKLMTLNLFPTFANIKDGIYSTRVYLFCLIIAMIILIFYTSMSIQTRSITVYHPSLDEYDYLYAQYSSTLKCPCSRLSAPYSSIIHLEPEYHQVCSSDFIKGDVWLLYFVQGSGVLRAYDFRSIGLRIFTLLQTFCQMANETVRNQLNIFNDVQFVTAYVLSRSTFNTQISTLIRQFQQQTVNSFLVMFQLVRISVQMNQFMVASSTNAYLAIFSKSNELKFRFVPNNVLDQQCSCGENSSCTRSQGFYCVEGQCKYNLSTPPRQAIPGLVLSCLPVDSLLSSSLQCFYNATCIQMILQWRLFGLNISSSYSSFSNVTPLDSMVQSRFSPETKLENVVSQLFIEDWTNTSNFSSYYHQCAPNECTYTYEERFNRAYIIATILGIIGGLSVALEILVPPLIILLRRMCSSCLRHSTQTARKLTAKTTVHQKYLFFIGYIRRYFHTLNLYKKNNQSYSDDQLEQRCRTATRFYIVLFLISLVTVIIFTIFSSQINTVIVPFPSKETFHLLRSQYESTLSCPCSQIRVPYSKFLTIKPNEYHQICSSYFVSTDFISMLWGQKEFVYYSVSIDGKILSTEFRLLSALCSLAKDITDQKIQILSSQELITVQTLSQESFQNQVDSIINTFIIESPASFRRTYQYISDILYGNQFQNIFLTNWNLGTPTQQNRYRIGGNPVIGYDENGQLCSCDTQPACTQSVLINVFNKGTFDGLVRGCLPVYGLRLSTLECFYQQTCLSKLAVFVNSSYIPSPLNRSIPTRFTPVSSTKIGTIIDELFIESWHNTTNYTNYYSMCAPSTCRYSYMEKNSALYMLTTCLGLYGGLTEGLKFLVWYGLCLYWKIRQWLFQRRNIVVPVNDNAQM</sequence>
<keyword evidence="1" id="KW-0812">Transmembrane</keyword>
<keyword evidence="4" id="KW-1185">Reference proteome</keyword>
<name>A0A816AAZ4_ADIRI</name>
<organism evidence="3 4">
    <name type="scientific">Adineta ricciae</name>
    <name type="common">Rotifer</name>
    <dbReference type="NCBI Taxonomy" id="249248"/>
    <lineage>
        <taxon>Eukaryota</taxon>
        <taxon>Metazoa</taxon>
        <taxon>Spiralia</taxon>
        <taxon>Gnathifera</taxon>
        <taxon>Rotifera</taxon>
        <taxon>Eurotatoria</taxon>
        <taxon>Bdelloidea</taxon>
        <taxon>Adinetida</taxon>
        <taxon>Adinetidae</taxon>
        <taxon>Adineta</taxon>
    </lineage>
</organism>
<keyword evidence="1" id="KW-1133">Transmembrane helix</keyword>
<dbReference type="EMBL" id="CAJNOR010006450">
    <property type="protein sequence ID" value="CAF1595721.1"/>
    <property type="molecule type" value="Genomic_DNA"/>
</dbReference>
<evidence type="ECO:0000313" key="3">
    <source>
        <dbReference type="EMBL" id="CAF1595721.1"/>
    </source>
</evidence>
<feature type="transmembrane region" description="Helical" evidence="1">
    <location>
        <begin position="381"/>
        <end position="407"/>
    </location>
</feature>
<feature type="transmembrane region" description="Helical" evidence="1">
    <location>
        <begin position="918"/>
        <end position="936"/>
    </location>
</feature>
<protein>
    <submittedName>
        <fullName evidence="3">Uncharacterized protein</fullName>
    </submittedName>
</protein>
<reference evidence="3" key="1">
    <citation type="submission" date="2021-02" db="EMBL/GenBank/DDBJ databases">
        <authorList>
            <person name="Nowell W R."/>
        </authorList>
    </citation>
    <scope>NUCLEOTIDE SEQUENCE</scope>
</reference>
<comment type="caution">
    <text evidence="3">The sequence shown here is derived from an EMBL/GenBank/DDBJ whole genome shotgun (WGS) entry which is preliminary data.</text>
</comment>
<evidence type="ECO:0000256" key="1">
    <source>
        <dbReference type="SAM" id="Phobius"/>
    </source>
</evidence>
<dbReference type="OrthoDB" id="10052490at2759"/>
<proteinExistence type="predicted"/>
<dbReference type="EMBL" id="CAJNOJ010000710">
    <property type="protein sequence ID" value="CAF1513214.1"/>
    <property type="molecule type" value="Genomic_DNA"/>
</dbReference>
<accession>A0A816AAZ4</accession>
<feature type="transmembrane region" description="Helical" evidence="1">
    <location>
        <begin position="34"/>
        <end position="54"/>
    </location>
</feature>
<gene>
    <name evidence="2" type="ORF">EDS130_LOCUS43383</name>
    <name evidence="3" type="ORF">XAT740_LOCUS47074</name>
</gene>
<feature type="transmembrane region" description="Helical" evidence="1">
    <location>
        <begin position="1254"/>
        <end position="1284"/>
    </location>
</feature>
<dbReference type="Proteomes" id="UP000663828">
    <property type="component" value="Unassembled WGS sequence"/>
</dbReference>
<keyword evidence="1" id="KW-0472">Membrane</keyword>
<feature type="transmembrane region" description="Helical" evidence="1">
    <location>
        <begin position="823"/>
        <end position="851"/>
    </location>
</feature>
<evidence type="ECO:0000313" key="4">
    <source>
        <dbReference type="Proteomes" id="UP000663828"/>
    </source>
</evidence>
<dbReference type="Proteomes" id="UP000663852">
    <property type="component" value="Unassembled WGS sequence"/>
</dbReference>
<feature type="transmembrane region" description="Helical" evidence="1">
    <location>
        <begin position="472"/>
        <end position="490"/>
    </location>
</feature>
<evidence type="ECO:0000313" key="2">
    <source>
        <dbReference type="EMBL" id="CAF1513214.1"/>
    </source>
</evidence>